<dbReference type="PANTHER" id="PTHR33112:SF10">
    <property type="entry name" value="TOL"/>
    <property type="match status" value="1"/>
</dbReference>
<name>A0AA38X447_9EURO</name>
<evidence type="ECO:0000259" key="1">
    <source>
        <dbReference type="Pfam" id="PF06985"/>
    </source>
</evidence>
<sequence length="489" mass="55514">MPRRLIDVQPADGSVDARLVLTDDLRSNGARLSYTTLSHCWGQPDTATRHAMITTPGSLPLRLAGISLQSLPRTFQDAITITRELRIRYLWIDSLCILQQSPTEAADHETLKDWDEESENMNSIYEEAEICIIAAASDNPAGGCFVQTIGMPPRVTGGNWKSCFEHESLECRRTLAEFAQSGPLARRAWCLQERFLSRRILHYTEYGMLWECLSAIKLDDSIASTPLYKSASFGWQLLPEKSNWLAGAYKDWHKVIQEYTPRSLTKDTDRLSAISGLAKGIANLTEDTYVAGLWLSKILDDLLWHCDVQNCGTGICARQQSYIAPSWSWGALKGPVLYSGWGDGHRYPARLLSHAVIPSGRNTLGSQRSGHIWIAAPMKKICIVFWKYKTEKGETLYLCNVAEIDAPKRKTNLKAFMDDRRDGPSNWEGCHTMWCIWLRETPEANRKDGLLLLPVSLKTYTFRRVGYFNWWHNGEFCMENSKVQKVRII</sequence>
<keyword evidence="3" id="KW-1185">Reference proteome</keyword>
<gene>
    <name evidence="2" type="ORF">H2200_009414</name>
</gene>
<comment type="caution">
    <text evidence="2">The sequence shown here is derived from an EMBL/GenBank/DDBJ whole genome shotgun (WGS) entry which is preliminary data.</text>
</comment>
<dbReference type="Pfam" id="PF06985">
    <property type="entry name" value="HET"/>
    <property type="match status" value="1"/>
</dbReference>
<evidence type="ECO:0000313" key="2">
    <source>
        <dbReference type="EMBL" id="KAJ9606453.1"/>
    </source>
</evidence>
<accession>A0AA38X447</accession>
<evidence type="ECO:0000313" key="3">
    <source>
        <dbReference type="Proteomes" id="UP001172673"/>
    </source>
</evidence>
<feature type="domain" description="Heterokaryon incompatibility" evidence="1">
    <location>
        <begin position="34"/>
        <end position="193"/>
    </location>
</feature>
<organism evidence="2 3">
    <name type="scientific">Cladophialophora chaetospira</name>
    <dbReference type="NCBI Taxonomy" id="386627"/>
    <lineage>
        <taxon>Eukaryota</taxon>
        <taxon>Fungi</taxon>
        <taxon>Dikarya</taxon>
        <taxon>Ascomycota</taxon>
        <taxon>Pezizomycotina</taxon>
        <taxon>Eurotiomycetes</taxon>
        <taxon>Chaetothyriomycetidae</taxon>
        <taxon>Chaetothyriales</taxon>
        <taxon>Herpotrichiellaceae</taxon>
        <taxon>Cladophialophora</taxon>
    </lineage>
</organism>
<proteinExistence type="predicted"/>
<protein>
    <recommendedName>
        <fullName evidence="1">Heterokaryon incompatibility domain-containing protein</fullName>
    </recommendedName>
</protein>
<dbReference type="AlphaFoldDB" id="A0AA38X447"/>
<dbReference type="Proteomes" id="UP001172673">
    <property type="component" value="Unassembled WGS sequence"/>
</dbReference>
<dbReference type="PANTHER" id="PTHR33112">
    <property type="entry name" value="DOMAIN PROTEIN, PUTATIVE-RELATED"/>
    <property type="match status" value="1"/>
</dbReference>
<dbReference type="EMBL" id="JAPDRK010000014">
    <property type="protein sequence ID" value="KAJ9606453.1"/>
    <property type="molecule type" value="Genomic_DNA"/>
</dbReference>
<reference evidence="2" key="1">
    <citation type="submission" date="2022-10" db="EMBL/GenBank/DDBJ databases">
        <title>Culturing micro-colonial fungi from biological soil crusts in the Mojave desert and describing Neophaeococcomyces mojavensis, and introducing the new genera and species Taxawa tesnikishii.</title>
        <authorList>
            <person name="Kurbessoian T."/>
            <person name="Stajich J.E."/>
        </authorList>
    </citation>
    <scope>NUCLEOTIDE SEQUENCE</scope>
    <source>
        <strain evidence="2">TK_41</strain>
    </source>
</reference>
<dbReference type="InterPro" id="IPR010730">
    <property type="entry name" value="HET"/>
</dbReference>